<gene>
    <name evidence="4" type="ORF">JN11_04125</name>
</gene>
<dbReference type="PANTHER" id="PTHR30273">
    <property type="entry name" value="PERIPLASMIC SIGNAL SENSOR AND SIGMA FACTOR ACTIVATOR FECR-RELATED"/>
    <property type="match status" value="1"/>
</dbReference>
<name>A0A562TST8_9SPHI</name>
<dbReference type="OrthoDB" id="1099963at2"/>
<dbReference type="InterPro" id="IPR006860">
    <property type="entry name" value="FecR"/>
</dbReference>
<protein>
    <submittedName>
        <fullName evidence="4">FecR family protein</fullName>
    </submittedName>
</protein>
<evidence type="ECO:0000259" key="2">
    <source>
        <dbReference type="Pfam" id="PF04773"/>
    </source>
</evidence>
<keyword evidence="1" id="KW-0472">Membrane</keyword>
<dbReference type="PIRSF" id="PIRSF018266">
    <property type="entry name" value="FecR"/>
    <property type="match status" value="1"/>
</dbReference>
<feature type="domain" description="FecR protein" evidence="2">
    <location>
        <begin position="175"/>
        <end position="270"/>
    </location>
</feature>
<comment type="caution">
    <text evidence="4">The sequence shown here is derived from an EMBL/GenBank/DDBJ whole genome shotgun (WGS) entry which is preliminary data.</text>
</comment>
<dbReference type="EMBL" id="VLLI01000014">
    <property type="protein sequence ID" value="TWI95850.1"/>
    <property type="molecule type" value="Genomic_DNA"/>
</dbReference>
<organism evidence="4 5">
    <name type="scientific">Mucilaginibacter frigoritolerans</name>
    <dbReference type="NCBI Taxonomy" id="652788"/>
    <lineage>
        <taxon>Bacteria</taxon>
        <taxon>Pseudomonadati</taxon>
        <taxon>Bacteroidota</taxon>
        <taxon>Sphingobacteriia</taxon>
        <taxon>Sphingobacteriales</taxon>
        <taxon>Sphingobacteriaceae</taxon>
        <taxon>Mucilaginibacter</taxon>
    </lineage>
</organism>
<proteinExistence type="predicted"/>
<dbReference type="Gene3D" id="3.55.50.30">
    <property type="match status" value="1"/>
</dbReference>
<evidence type="ECO:0000313" key="5">
    <source>
        <dbReference type="Proteomes" id="UP000317010"/>
    </source>
</evidence>
<feature type="domain" description="Protein FecR C-terminal" evidence="3">
    <location>
        <begin position="311"/>
        <end position="377"/>
    </location>
</feature>
<dbReference type="Pfam" id="PF04773">
    <property type="entry name" value="FecR"/>
    <property type="match status" value="1"/>
</dbReference>
<keyword evidence="1" id="KW-1133">Transmembrane helix</keyword>
<dbReference type="Pfam" id="PF16344">
    <property type="entry name" value="FecR_C"/>
    <property type="match status" value="1"/>
</dbReference>
<dbReference type="InterPro" id="IPR012373">
    <property type="entry name" value="Ferrdict_sens_TM"/>
</dbReference>
<dbReference type="PANTHER" id="PTHR30273:SF2">
    <property type="entry name" value="PROTEIN FECR"/>
    <property type="match status" value="1"/>
</dbReference>
<evidence type="ECO:0000256" key="1">
    <source>
        <dbReference type="SAM" id="Phobius"/>
    </source>
</evidence>
<reference evidence="4 5" key="1">
    <citation type="submission" date="2019-07" db="EMBL/GenBank/DDBJ databases">
        <title>Genomic Encyclopedia of Archaeal and Bacterial Type Strains, Phase II (KMG-II): from individual species to whole genera.</title>
        <authorList>
            <person name="Goeker M."/>
        </authorList>
    </citation>
    <scope>NUCLEOTIDE SEQUENCE [LARGE SCALE GENOMIC DNA]</scope>
    <source>
        <strain evidence="4 5">ATCC BAA-1854</strain>
    </source>
</reference>
<dbReference type="RefSeq" id="WP_144915543.1">
    <property type="nucleotide sequence ID" value="NZ_VLLI01000014.1"/>
</dbReference>
<keyword evidence="1" id="KW-0812">Transmembrane</keyword>
<dbReference type="GO" id="GO:0016989">
    <property type="term" value="F:sigma factor antagonist activity"/>
    <property type="evidence" value="ECO:0007669"/>
    <property type="project" value="TreeGrafter"/>
</dbReference>
<dbReference type="Gene3D" id="2.60.120.1440">
    <property type="match status" value="1"/>
</dbReference>
<dbReference type="Proteomes" id="UP000317010">
    <property type="component" value="Unassembled WGS sequence"/>
</dbReference>
<feature type="transmembrane region" description="Helical" evidence="1">
    <location>
        <begin position="70"/>
        <end position="91"/>
    </location>
</feature>
<evidence type="ECO:0000259" key="3">
    <source>
        <dbReference type="Pfam" id="PF16344"/>
    </source>
</evidence>
<keyword evidence="5" id="KW-1185">Reference proteome</keyword>
<dbReference type="FunFam" id="2.60.120.1440:FF:000001">
    <property type="entry name" value="Putative anti-sigma factor"/>
    <property type="match status" value="1"/>
</dbReference>
<dbReference type="AlphaFoldDB" id="A0A562TST8"/>
<dbReference type="InterPro" id="IPR032508">
    <property type="entry name" value="FecR_C"/>
</dbReference>
<evidence type="ECO:0000313" key="4">
    <source>
        <dbReference type="EMBL" id="TWI95850.1"/>
    </source>
</evidence>
<accession>A0A562TST8</accession>
<sequence>MSKKDATDLLNRYLAGNVTKEEKALVESWYVNYSKNAQLPDIDDQQLENSQQDNLLKLLAKIRPRAKHNYFRSLGVAAAVSGFIIVSLTLFKPFIFDKKQTATVKTIRNTPPPLPPGGNKAILILSDGSSIALNDAKKGELANDKGVKINKKANGQISYTRDGISAEQPINAFNTIITPRGGQYQLVLSDGTKVWLNSASSLKYPVTFTGNKREIELSGEAYFEVAHNQHKPFRVISNGQVVEVLGTHFNVNAYADEPAIKTTLLEGSVKVQSNGVSKTIKPNEQVQLKDGSMNIVKADVNEATAWKNGFFYFKDDDIKSVLRQLARWYNVDIKYEGEIPQREFSGEISKNIDASKLLAILSFEKITYHVENKTIIIKP</sequence>